<feature type="compositionally biased region" description="Basic residues" evidence="1">
    <location>
        <begin position="246"/>
        <end position="258"/>
    </location>
</feature>
<dbReference type="Proteomes" id="UP001215598">
    <property type="component" value="Unassembled WGS sequence"/>
</dbReference>
<feature type="compositionally biased region" description="Polar residues" evidence="1">
    <location>
        <begin position="144"/>
        <end position="156"/>
    </location>
</feature>
<dbReference type="EMBL" id="JARKIB010000007">
    <property type="protein sequence ID" value="KAJ7778122.1"/>
    <property type="molecule type" value="Genomic_DNA"/>
</dbReference>
<dbReference type="AlphaFoldDB" id="A0AAD7NWH1"/>
<evidence type="ECO:0000313" key="3">
    <source>
        <dbReference type="Proteomes" id="UP001215598"/>
    </source>
</evidence>
<feature type="region of interest" description="Disordered" evidence="1">
    <location>
        <begin position="1"/>
        <end position="110"/>
    </location>
</feature>
<feature type="compositionally biased region" description="Pro residues" evidence="1">
    <location>
        <begin position="1"/>
        <end position="12"/>
    </location>
</feature>
<feature type="compositionally biased region" description="Pro residues" evidence="1">
    <location>
        <begin position="21"/>
        <end position="41"/>
    </location>
</feature>
<accession>A0AAD7NWH1</accession>
<evidence type="ECO:0000256" key="1">
    <source>
        <dbReference type="SAM" id="MobiDB-lite"/>
    </source>
</evidence>
<evidence type="ECO:0000313" key="2">
    <source>
        <dbReference type="EMBL" id="KAJ7778122.1"/>
    </source>
</evidence>
<feature type="region of interest" description="Disordered" evidence="1">
    <location>
        <begin position="138"/>
        <end position="285"/>
    </location>
</feature>
<gene>
    <name evidence="2" type="ORF">B0H16DRAFT_1448792</name>
</gene>
<feature type="region of interest" description="Disordered" evidence="1">
    <location>
        <begin position="314"/>
        <end position="334"/>
    </location>
</feature>
<comment type="caution">
    <text evidence="2">The sequence shown here is derived from an EMBL/GenBank/DDBJ whole genome shotgun (WGS) entry which is preliminary data.</text>
</comment>
<feature type="compositionally biased region" description="Basic and acidic residues" evidence="1">
    <location>
        <begin position="259"/>
        <end position="276"/>
    </location>
</feature>
<keyword evidence="3" id="KW-1185">Reference proteome</keyword>
<name>A0AAD7NWH1_9AGAR</name>
<protein>
    <submittedName>
        <fullName evidence="2">Uncharacterized protein</fullName>
    </submittedName>
</protein>
<organism evidence="2 3">
    <name type="scientific">Mycena metata</name>
    <dbReference type="NCBI Taxonomy" id="1033252"/>
    <lineage>
        <taxon>Eukaryota</taxon>
        <taxon>Fungi</taxon>
        <taxon>Dikarya</taxon>
        <taxon>Basidiomycota</taxon>
        <taxon>Agaricomycotina</taxon>
        <taxon>Agaricomycetes</taxon>
        <taxon>Agaricomycetidae</taxon>
        <taxon>Agaricales</taxon>
        <taxon>Marasmiineae</taxon>
        <taxon>Mycenaceae</taxon>
        <taxon>Mycena</taxon>
    </lineage>
</organism>
<sequence length="334" mass="35834">MPALPELPPSPSPSSLLASPPRSPLPSPLLPPLLPPMPPQQRSPSPAQLLPLPPPRCFLPPSAKLPTVGPQRPPEAEAPASTPIASIGAPDSKALPAPPSSSAASSSARLPLEERLTSACISAAQPTAPRAMLRPLEERISFAPPQSNLAEPQRQTHPLPRRDERNTVPLYNRLSSSVPLGARVGPKNESLLERLATRPVDLTGLTAGLPESSHAGKRKREPTPPATPRASGSQLPESSTEEAPRPRKKVRRGRRSGKLVKEYERRKAERASRTEGEVELVDEEGETQAHLEAVMQVVAEVEDAEKQLKVAWDGEVAPSWAPEEDDKDNGPAKM</sequence>
<proteinExistence type="predicted"/>
<feature type="compositionally biased region" description="Low complexity" evidence="1">
    <location>
        <begin position="89"/>
        <end position="110"/>
    </location>
</feature>
<reference evidence="2" key="1">
    <citation type="submission" date="2023-03" db="EMBL/GenBank/DDBJ databases">
        <title>Massive genome expansion in bonnet fungi (Mycena s.s.) driven by repeated elements and novel gene families across ecological guilds.</title>
        <authorList>
            <consortium name="Lawrence Berkeley National Laboratory"/>
            <person name="Harder C.B."/>
            <person name="Miyauchi S."/>
            <person name="Viragh M."/>
            <person name="Kuo A."/>
            <person name="Thoen E."/>
            <person name="Andreopoulos B."/>
            <person name="Lu D."/>
            <person name="Skrede I."/>
            <person name="Drula E."/>
            <person name="Henrissat B."/>
            <person name="Morin E."/>
            <person name="Kohler A."/>
            <person name="Barry K."/>
            <person name="LaButti K."/>
            <person name="Morin E."/>
            <person name="Salamov A."/>
            <person name="Lipzen A."/>
            <person name="Mereny Z."/>
            <person name="Hegedus B."/>
            <person name="Baldrian P."/>
            <person name="Stursova M."/>
            <person name="Weitz H."/>
            <person name="Taylor A."/>
            <person name="Grigoriev I.V."/>
            <person name="Nagy L.G."/>
            <person name="Martin F."/>
            <person name="Kauserud H."/>
        </authorList>
    </citation>
    <scope>NUCLEOTIDE SEQUENCE</scope>
    <source>
        <strain evidence="2">CBHHK182m</strain>
    </source>
</reference>